<dbReference type="AlphaFoldDB" id="A0A1M5RKA8"/>
<gene>
    <name evidence="1" type="ORF">SAMN05443636_2225</name>
</gene>
<name>A0A1M5RKA8_9EURY</name>
<reference evidence="1 2" key="1">
    <citation type="submission" date="2016-11" db="EMBL/GenBank/DDBJ databases">
        <authorList>
            <person name="Jaros S."/>
            <person name="Januszkiewicz K."/>
            <person name="Wedrychowicz H."/>
        </authorList>
    </citation>
    <scope>NUCLEOTIDE SEQUENCE [LARGE SCALE GENOMIC DNA]</scope>
    <source>
        <strain evidence="1 2">DSM 9297</strain>
    </source>
</reference>
<evidence type="ECO:0000313" key="1">
    <source>
        <dbReference type="EMBL" id="SHH26579.1"/>
    </source>
</evidence>
<dbReference type="RefSeq" id="WP_268762493.1">
    <property type="nucleotide sequence ID" value="NZ_FQWV01000005.1"/>
</dbReference>
<accession>A0A1M5RKA8</accession>
<dbReference type="Proteomes" id="UP000184357">
    <property type="component" value="Unassembled WGS sequence"/>
</dbReference>
<evidence type="ECO:0000313" key="2">
    <source>
        <dbReference type="Proteomes" id="UP000184357"/>
    </source>
</evidence>
<dbReference type="EMBL" id="FQWV01000005">
    <property type="protein sequence ID" value="SHH26579.1"/>
    <property type="molecule type" value="Genomic_DNA"/>
</dbReference>
<sequence length="42" mass="4634">MRARVARTLGFAAMRENIAECVDRVDAQTFGPADRRPFGPPS</sequence>
<proteinExistence type="predicted"/>
<protein>
    <submittedName>
        <fullName evidence="1">Uncharacterized protein</fullName>
    </submittedName>
</protein>
<keyword evidence="2" id="KW-1185">Reference proteome</keyword>
<organism evidence="1 2">
    <name type="scientific">Halobaculum gomorrense</name>
    <dbReference type="NCBI Taxonomy" id="43928"/>
    <lineage>
        <taxon>Archaea</taxon>
        <taxon>Methanobacteriati</taxon>
        <taxon>Methanobacteriota</taxon>
        <taxon>Stenosarchaea group</taxon>
        <taxon>Halobacteria</taxon>
        <taxon>Halobacteriales</taxon>
        <taxon>Haloferacaceae</taxon>
        <taxon>Halobaculum</taxon>
    </lineage>
</organism>